<sequence>MAKHRVHIEAFFDPKDVLIFEVSIPTTEEDGNELRDTCYFQVKKHGWRHELVCRTMVNHEAQTAFQVDIHSGRNRYRPEDTGRVWLPWHSQRS</sequence>
<keyword evidence="2" id="KW-1185">Reference proteome</keyword>
<name>A0A8J3MSR5_9CHLR</name>
<dbReference type="RefSeq" id="WP_220196674.1">
    <property type="nucleotide sequence ID" value="NZ_BNJF01000003.1"/>
</dbReference>
<evidence type="ECO:0000313" key="1">
    <source>
        <dbReference type="EMBL" id="GHO47367.1"/>
    </source>
</evidence>
<protein>
    <submittedName>
        <fullName evidence="1">Uncharacterized protein</fullName>
    </submittedName>
</protein>
<dbReference type="AlphaFoldDB" id="A0A8J3MSR5"/>
<comment type="caution">
    <text evidence="1">The sequence shown here is derived from an EMBL/GenBank/DDBJ whole genome shotgun (WGS) entry which is preliminary data.</text>
</comment>
<dbReference type="Proteomes" id="UP000612362">
    <property type="component" value="Unassembled WGS sequence"/>
</dbReference>
<dbReference type="EMBL" id="BNJF01000003">
    <property type="protein sequence ID" value="GHO47367.1"/>
    <property type="molecule type" value="Genomic_DNA"/>
</dbReference>
<evidence type="ECO:0000313" key="2">
    <source>
        <dbReference type="Proteomes" id="UP000612362"/>
    </source>
</evidence>
<proteinExistence type="predicted"/>
<reference evidence="1" key="1">
    <citation type="submission" date="2020-10" db="EMBL/GenBank/DDBJ databases">
        <title>Taxonomic study of unclassified bacteria belonging to the class Ktedonobacteria.</title>
        <authorList>
            <person name="Yabe S."/>
            <person name="Wang C.M."/>
            <person name="Zheng Y."/>
            <person name="Sakai Y."/>
            <person name="Cavaletti L."/>
            <person name="Monciardini P."/>
            <person name="Donadio S."/>
        </authorList>
    </citation>
    <scope>NUCLEOTIDE SEQUENCE</scope>
    <source>
        <strain evidence="1">SOSP1-1</strain>
    </source>
</reference>
<organism evidence="1 2">
    <name type="scientific">Ktedonospora formicarum</name>
    <dbReference type="NCBI Taxonomy" id="2778364"/>
    <lineage>
        <taxon>Bacteria</taxon>
        <taxon>Bacillati</taxon>
        <taxon>Chloroflexota</taxon>
        <taxon>Ktedonobacteria</taxon>
        <taxon>Ktedonobacterales</taxon>
        <taxon>Ktedonobacteraceae</taxon>
        <taxon>Ktedonospora</taxon>
    </lineage>
</organism>
<accession>A0A8J3MSR5</accession>
<gene>
    <name evidence="1" type="ORF">KSX_55300</name>
</gene>